<accession>A0A2U3K1G0</accession>
<gene>
    <name evidence="1" type="ORF">SBA1_1190015</name>
</gene>
<name>A0A2U3K1G0_9BACT</name>
<evidence type="ECO:0000313" key="1">
    <source>
        <dbReference type="EMBL" id="SPF33493.1"/>
    </source>
</evidence>
<evidence type="ECO:0000313" key="2">
    <source>
        <dbReference type="Proteomes" id="UP000238701"/>
    </source>
</evidence>
<protein>
    <submittedName>
        <fullName evidence="1">Uncharacterized protein</fullName>
    </submittedName>
</protein>
<dbReference type="EMBL" id="OMOD01000023">
    <property type="protein sequence ID" value="SPF33493.1"/>
    <property type="molecule type" value="Genomic_DNA"/>
</dbReference>
<dbReference type="Proteomes" id="UP000238701">
    <property type="component" value="Unassembled WGS sequence"/>
</dbReference>
<proteinExistence type="predicted"/>
<reference evidence="2" key="1">
    <citation type="submission" date="2018-02" db="EMBL/GenBank/DDBJ databases">
        <authorList>
            <person name="Hausmann B."/>
        </authorList>
    </citation>
    <scope>NUCLEOTIDE SEQUENCE [LARGE SCALE GENOMIC DNA]</scope>
    <source>
        <strain evidence="2">Peat soil MAG SbA1</strain>
    </source>
</reference>
<organism evidence="1 2">
    <name type="scientific">Candidatus Sulfotelmatobacter kueseliae</name>
    <dbReference type="NCBI Taxonomy" id="2042962"/>
    <lineage>
        <taxon>Bacteria</taxon>
        <taxon>Pseudomonadati</taxon>
        <taxon>Acidobacteriota</taxon>
        <taxon>Terriglobia</taxon>
        <taxon>Terriglobales</taxon>
        <taxon>Candidatus Korobacteraceae</taxon>
        <taxon>Candidatus Sulfotelmatobacter</taxon>
    </lineage>
</organism>
<sequence length="155" mass="16992">MSSRPHNHVDPAASCAVLVTRRPEQLDCLLQESLPGRFFVRLAGLSLLMTPLRCFIFNLGPKFWTLCLSEGSLEKRDSNANLPRDRGFAVDGHLPSRRRQCGFNQAYEPKSSFLVGALAAEARGQWITGSVTGEFAAAVGIALRKMAGSRSLLLF</sequence>
<dbReference type="AlphaFoldDB" id="A0A2U3K1G0"/>